<comment type="subcellular location">
    <subcellularLocation>
        <location evidence="1">Membrane</location>
        <topology evidence="1">Multi-pass membrane protein</topology>
    </subcellularLocation>
</comment>
<feature type="compositionally biased region" description="Low complexity" evidence="6">
    <location>
        <begin position="1904"/>
        <end position="1913"/>
    </location>
</feature>
<feature type="transmembrane region" description="Helical" evidence="7">
    <location>
        <begin position="2705"/>
        <end position="2728"/>
    </location>
</feature>
<feature type="region of interest" description="Disordered" evidence="6">
    <location>
        <begin position="1904"/>
        <end position="1928"/>
    </location>
</feature>
<dbReference type="InterPro" id="IPR012496">
    <property type="entry name" value="TMC_dom"/>
</dbReference>
<dbReference type="InterPro" id="IPR036496">
    <property type="entry name" value="CathepsinC_exc_dom_sf"/>
</dbReference>
<dbReference type="InterPro" id="IPR038900">
    <property type="entry name" value="TMC"/>
</dbReference>
<feature type="transmembrane region" description="Helical" evidence="7">
    <location>
        <begin position="552"/>
        <end position="577"/>
    </location>
</feature>
<evidence type="ECO:0000256" key="5">
    <source>
        <dbReference type="ARBA" id="ARBA00023136"/>
    </source>
</evidence>
<feature type="region of interest" description="Disordered" evidence="6">
    <location>
        <begin position="1737"/>
        <end position="1789"/>
    </location>
</feature>
<gene>
    <name evidence="9" type="ORF">ADUPG1_012279</name>
</gene>
<evidence type="ECO:0000259" key="8">
    <source>
        <dbReference type="SMART" id="SM00645"/>
    </source>
</evidence>
<evidence type="ECO:0000256" key="4">
    <source>
        <dbReference type="ARBA" id="ARBA00022989"/>
    </source>
</evidence>
<feature type="domain" description="Peptidase C1A papain C-terminal" evidence="8">
    <location>
        <begin position="1117"/>
        <end position="1381"/>
    </location>
</feature>
<dbReference type="Proteomes" id="UP001057375">
    <property type="component" value="Unassembled WGS sequence"/>
</dbReference>
<dbReference type="EMBL" id="BQXS01012435">
    <property type="protein sequence ID" value="GKT22960.1"/>
    <property type="molecule type" value="Genomic_DNA"/>
</dbReference>
<keyword evidence="4 7" id="KW-1133">Transmembrane helix</keyword>
<sequence length="3193" mass="356970">MKQVTPQFLSIPVRQIISSQPPKPSSIPVDVQSDDNVYDTNGYVIGGQDSHREAISKDIQAFGVVVKEEAVKDEIEPPPVSSHLSVGSVPESSRLQPEKEDGGAIKEESVADPSDDIQINPTVLRAQQKAEKEALEEMAAANKEGFIASPRNMRPTVLSVDSERDISREVPDDNALVLNKKILGHLEELQRITTNSLSEREYMTAAEIRIFQGKVLPFSSSDRRKYGSYMQKLIAGFHPGLLLQKMNADSDEQDLCCKPTCCTNSETLKDKWDSVKRMKEQSGRTSDVNPLWRDSIRKIRGRFGAGEGALFEFIRGVFEDSALFYAPLLPEYEYSYDLYNSNVYHMDLGYTLTFCVSLYKPKGNKNSAQGLGKHTAFSSALFSFWDHSKQDPLGVQDSHIAFTTKISELVKKRKILKKELAEMNAKKGSIGPMFQYFFRAFIGLALTSGICFGFVLALVFLKRFEADSEDGTGLWYIPMIVSGMNTISPLLVRAIIRSVEPWKYASTRLVHTVVRVTLVKAIILGTMCISMMDLFTGDICPYTSAGQDLWLLMWIDLIMQLSLSLIVPGFLSLFACFKPYPLKVEVIAVDMLYRQCIMFLGMVASPGVVVMACVTNFIVFYVRKWEALFFCRREDKPWGVESLNRFLVGACAIVFVSMLLVLFWVMQKEVTICGAQQDYGSMVGVIMHYSESVTLPGASLSRVLSIAFHPGILGILALIMILLLFFALGSLRTTKTALKRQVMVSDTMRIELRDVTKAKRSMERVMNDLLDPSNPDGVGSPRSPRQAAPGVPILDLPGGMGTPRDIKLSRLMNEWKSEGKYADTQAQCTSCKFLGVWELRFSSDGYLTHTGSDDSSVYGLCHDFFPVDHGDDGFIEGTDFTHMQTMTRKWKYHPTQTVVRVWLDYEYNVYEAINNGGNDWSKGDEIIGTWTGVYNQGFEMNLSLTLTFDDAETSTTGNFSVYGFSAYARPASTEVMYDKDGNVIDPSDIAVTYKYFSFCAGTMSGWAKNLDLNSVGSFTNPDTLCYTGTLVAPRPTDGCLQDNTEEPVSEAPENSDDIPVFTNYEDYAKYINSLNLNYKLHEHEPNVTFRKNSGSPRNVFGNSVGFEGTSSVKSSWEGKGIDWRNKDNKNYVGPARDQGQCGSCYSFASAGLMKAMYCIEHEESQDGTECVYDLDNRTVEDEFRMAPTPMLECSPLGQGCDGGFSYLMGRYGRDFGWVREDKWPYPMDADDNVTLDTCDLDRFQGDDYDRYFAGTYGYIGGAFGACTEDLMTDYLDQHGPLAIGVMVNRDPNSGCALQVVESGIYDGSASKYARLERGDNGPDNFVETDHAVLLVGYGHDDDTDLDYWIIRNSWGEGIGDNGFINVQRGLCAVDSMAVRVETINRTHIINFIFGILGLLILSVDCILYTYLCVDNSSNHALKHITRQRSKELEKRVNFVNEGEDDNNNASNPSSAIAIAQKFLAKKLGGDDDTSAGMPGGMEIMKHGYTHKTVGVGAFMWKMSHYFTYSRKNGRFDVICTITIILFCFLTHVLNNMNGVVIIAIFVVSMCCVTLYYTISTPHFSLFATVSTTFLLSTLIGIGLASICCIGDIKHSTSSSASNTLLGVYSDNSSTYIALYFIIPSITGVVWSGVVFLKVVLCNKSFISRLKFVLSHDENDPFLDLSKQSWCEDDSSEEEDSSESESNEESDSEEEEEGEEEEEEESTGQGEEDFTKGSLRGVIPRQIVQSSSIQDLHKGILSGSPSHKRSQSAREKKSVGFAITTTDVKSGNTIHSYQPTTSLTDLSPTSQGLSSVFNIPSSLARRSFEADFGKEVEHIHSDKGEDKASDDQEKEAELIGSDSPDDGSSSQRAELSDSIKIHVDDLGREKEQDPSPFVKQIKPIRPTISFPSDFSIPHLAFNSSLLSPSNSRLESPAKPEPYEQDPSPFVKQIKPIRPTISFPSDFSIPHLAFNSSLLSPSNSRLESPAKPEPYVTPSGRFYASGRNTDFDDLYPKGSLLEGCATRQPSSQYVQRSFSPLFKSVWALEFYLRVLIRRMGFLSTKKHILLDETEDENTELRALTSLVAAFMLTGIDNENLRNNPSFLTMWMLFERDFRPQSVGRVQKNAELCMNHMPNDARAVFVQALMDASVNNFASIGGRRKKRMRYTRRVFPAIFRLLSELEKLWTFMYVAKVIEEESTRGQMRMMSMNVSTSQLGQQASTPRIYQFSLPPSPKASALSPGQSTTTQPPSNISASMVQGDVAMQSARVDPSGHLTPSYLRQSTSRSMLYSANSVSSTDSSKNVTSNKFIRRYYSEFTSRLREVSKQMRRLDEVFDVLLNPATKDSVTLYANVCKSILGNRGLAEYYMDIASTMKEHEERHVLARPTISELWKMVSVADDGIEERTHTFLNTFLQDLFDKASKNKKKRSQYKEMMNAIPPPGEGRKKIGQMYGLRLLGSILPMIGFVLISAAVIIVLALILNVLGGIQETVDLISVTTNTLSSLHTFTSSLFQLPLTRNLDVVASLAQSVWSGTESMFFSNVSDRTDELFLTNYEVLEGASDASDLSISEIMSEGDSVVRRSLPTDELEMYMHSGVDEYLFVTVDDDELADLDSEATMFDMDSLPDSLQPLLTSSVSLIRAMSLCNIAAQSLTSDFPTATYFPIVSSQTTIPDPDETLEMSQTLSGYGEWRTLVSMIPFSVKNALETSLNSLYTHWDQYNNLLNIWVVVLLLVGVIWSTFCIIVFFVFPTTKIERKTHSISSLFFNIGSRAYLQSLYNLHIRKIVFSKEKRASSRVSKIEEKPKTHKEIKTLTDLKLKDAVNREKQKLKKERERRMRAATLRRHTSISSSNVSDDDSSVACVEDLDDEEENTFALHSKASIIRFWLPYHIWVPLVTIIIVVILFMEIPIVITNCRAVSLASTTQAQFSNAKSISTMLLFAEVGAVSEYDSQLLRDEMLDQLNSIYADIKQSREELLEGSIIDPLPSISPVMNKLFYSAQCYRYTSCTDSEASLSLINHIDKTLNAIETLSALETNAPYTTTPDVTAFTKTLNNTLPFDTEAGIMMVVDEAEQILDSNMASMVFYCILGIVLALICVLILSLIEHKKMYARFSDKRDFTLLFWSGIMMVVDEAEQILDSNMASMVFYCILGIVLALICVLILSLIEHKKMYARFSDKRDFTLLFWCMLPMEEISEPVLQLTCAYLNQAANNIER</sequence>
<dbReference type="Pfam" id="PF00112">
    <property type="entry name" value="Peptidase_C1"/>
    <property type="match status" value="1"/>
</dbReference>
<dbReference type="PROSITE" id="PS00639">
    <property type="entry name" value="THIOL_PROTEASE_HIS"/>
    <property type="match status" value="1"/>
</dbReference>
<protein>
    <submittedName>
        <fullName evidence="9">Transmembrane channel-like protein like protein</fullName>
    </submittedName>
</protein>
<dbReference type="InterPro" id="IPR038765">
    <property type="entry name" value="Papain-like_cys_pep_sf"/>
</dbReference>
<dbReference type="Pfam" id="PF07810">
    <property type="entry name" value="TMC"/>
    <property type="match status" value="1"/>
</dbReference>
<reference evidence="9" key="1">
    <citation type="submission" date="2022-03" db="EMBL/GenBank/DDBJ databases">
        <title>Draft genome sequence of Aduncisulcus paluster, a free-living microaerophilic Fornicata.</title>
        <authorList>
            <person name="Yuyama I."/>
            <person name="Kume K."/>
            <person name="Tamura T."/>
            <person name="Inagaki Y."/>
            <person name="Hashimoto T."/>
        </authorList>
    </citation>
    <scope>NUCLEOTIDE SEQUENCE</scope>
    <source>
        <strain evidence="9">NY0171</strain>
    </source>
</reference>
<feature type="transmembrane region" description="Helical" evidence="7">
    <location>
        <begin position="1565"/>
        <end position="1592"/>
    </location>
</feature>
<keyword evidence="10" id="KW-1185">Reference proteome</keyword>
<feature type="transmembrane region" description="Helical" evidence="7">
    <location>
        <begin position="711"/>
        <end position="731"/>
    </location>
</feature>
<organism evidence="9 10">
    <name type="scientific">Aduncisulcus paluster</name>
    <dbReference type="NCBI Taxonomy" id="2918883"/>
    <lineage>
        <taxon>Eukaryota</taxon>
        <taxon>Metamonada</taxon>
        <taxon>Carpediemonas-like organisms</taxon>
        <taxon>Aduncisulcus</taxon>
    </lineage>
</organism>
<dbReference type="PROSITE" id="PS00139">
    <property type="entry name" value="THIOL_PROTEASE_CYS"/>
    <property type="match status" value="1"/>
</dbReference>
<feature type="region of interest" description="Disordered" evidence="6">
    <location>
        <begin position="768"/>
        <end position="794"/>
    </location>
</feature>
<feature type="region of interest" description="Disordered" evidence="6">
    <location>
        <begin position="15"/>
        <end position="34"/>
    </location>
</feature>
<comment type="caution">
    <text evidence="9">The sequence shown here is derived from an EMBL/GenBank/DDBJ whole genome shotgun (WGS) entry which is preliminary data.</text>
</comment>
<accession>A0ABQ5K276</accession>
<keyword evidence="5 7" id="KW-0472">Membrane</keyword>
<feature type="transmembrane region" description="Helical" evidence="7">
    <location>
        <begin position="642"/>
        <end position="665"/>
    </location>
</feature>
<feature type="transmembrane region" description="Helical" evidence="7">
    <location>
        <begin position="473"/>
        <end position="492"/>
    </location>
</feature>
<dbReference type="InterPro" id="IPR025660">
    <property type="entry name" value="Pept_his_AS"/>
</dbReference>
<name>A0ABQ5K276_9EUKA</name>
<feature type="compositionally biased region" description="Basic and acidic residues" evidence="6">
    <location>
        <begin position="96"/>
        <end position="109"/>
    </location>
</feature>
<dbReference type="PANTHER" id="PTHR23302:SF24">
    <property type="entry name" value="TMC DOMAIN-CONTAINING PROTEIN"/>
    <property type="match status" value="1"/>
</dbReference>
<keyword evidence="3 7" id="KW-0812">Transmembrane</keyword>
<feature type="compositionally biased region" description="Low complexity" evidence="6">
    <location>
        <begin position="1839"/>
        <end position="1849"/>
    </location>
</feature>
<feature type="compositionally biased region" description="Polar residues" evidence="6">
    <location>
        <begin position="1762"/>
        <end position="1777"/>
    </location>
</feature>
<evidence type="ECO:0000313" key="10">
    <source>
        <dbReference type="Proteomes" id="UP001057375"/>
    </source>
</evidence>
<proteinExistence type="inferred from homology"/>
<evidence type="ECO:0000256" key="6">
    <source>
        <dbReference type="SAM" id="MobiDB-lite"/>
    </source>
</evidence>
<feature type="compositionally biased region" description="Polar residues" evidence="6">
    <location>
        <begin position="2222"/>
        <end position="2234"/>
    </location>
</feature>
<evidence type="ECO:0000313" key="9">
    <source>
        <dbReference type="EMBL" id="GKT22960.1"/>
    </source>
</evidence>
<dbReference type="SUPFAM" id="SSF54001">
    <property type="entry name" value="Cysteine proteinases"/>
    <property type="match status" value="1"/>
</dbReference>
<feature type="transmembrane region" description="Helical" evidence="7">
    <location>
        <begin position="436"/>
        <end position="461"/>
    </location>
</feature>
<dbReference type="SUPFAM" id="SSF75001">
    <property type="entry name" value="Dipeptidyl peptidase I (cathepsin C), exclusion domain"/>
    <property type="match status" value="1"/>
</dbReference>
<dbReference type="Gene3D" id="3.90.70.10">
    <property type="entry name" value="Cysteine proteinases"/>
    <property type="match status" value="1"/>
</dbReference>
<feature type="transmembrane region" description="Helical" evidence="7">
    <location>
        <begin position="3061"/>
        <end position="3082"/>
    </location>
</feature>
<feature type="transmembrane region" description="Helical" evidence="7">
    <location>
        <begin position="597"/>
        <end position="622"/>
    </location>
</feature>
<evidence type="ECO:0000256" key="1">
    <source>
        <dbReference type="ARBA" id="ARBA00004141"/>
    </source>
</evidence>
<feature type="compositionally biased region" description="Polar residues" evidence="6">
    <location>
        <begin position="82"/>
        <end position="95"/>
    </location>
</feature>
<feature type="transmembrane region" description="Helical" evidence="7">
    <location>
        <begin position="2868"/>
        <end position="2891"/>
    </location>
</feature>
<feature type="region of interest" description="Disordered" evidence="6">
    <location>
        <begin position="73"/>
        <end position="115"/>
    </location>
</feature>
<feature type="compositionally biased region" description="Acidic residues" evidence="6">
    <location>
        <begin position="1672"/>
        <end position="1711"/>
    </location>
</feature>
<evidence type="ECO:0000256" key="3">
    <source>
        <dbReference type="ARBA" id="ARBA00022692"/>
    </source>
</evidence>
<feature type="compositionally biased region" description="Basic and acidic residues" evidence="6">
    <location>
        <begin position="1817"/>
        <end position="1836"/>
    </location>
</feature>
<evidence type="ECO:0000256" key="2">
    <source>
        <dbReference type="ARBA" id="ARBA00006510"/>
    </source>
</evidence>
<feature type="compositionally biased region" description="Low complexity" evidence="6">
    <location>
        <begin position="1778"/>
        <end position="1789"/>
    </location>
</feature>
<feature type="transmembrane region" description="Helical" evidence="7">
    <location>
        <begin position="1515"/>
        <end position="1533"/>
    </location>
</feature>
<feature type="region of interest" description="Disordered" evidence="6">
    <location>
        <begin position="1817"/>
        <end position="1853"/>
    </location>
</feature>
<feature type="transmembrane region" description="Helical" evidence="7">
    <location>
        <begin position="3121"/>
        <end position="3144"/>
    </location>
</feature>
<feature type="region of interest" description="Disordered" evidence="6">
    <location>
        <begin position="1672"/>
        <end position="1717"/>
    </location>
</feature>
<comment type="similarity">
    <text evidence="2">Belongs to the TMC family.</text>
</comment>
<feature type="transmembrane region" description="Helical" evidence="7">
    <location>
        <begin position="1612"/>
        <end position="1640"/>
    </location>
</feature>
<feature type="transmembrane region" description="Helical" evidence="7">
    <location>
        <begin position="1388"/>
        <end position="1413"/>
    </location>
</feature>
<dbReference type="PANTHER" id="PTHR23302">
    <property type="entry name" value="TRANSMEMBRANE CHANNEL-RELATED"/>
    <property type="match status" value="1"/>
</dbReference>
<evidence type="ECO:0000256" key="7">
    <source>
        <dbReference type="SAM" id="Phobius"/>
    </source>
</evidence>
<dbReference type="SMART" id="SM00645">
    <property type="entry name" value="Pept_C1"/>
    <property type="match status" value="1"/>
</dbReference>
<feature type="transmembrane region" description="Helical" evidence="7">
    <location>
        <begin position="1539"/>
        <end position="1558"/>
    </location>
</feature>
<dbReference type="PRINTS" id="PR00705">
    <property type="entry name" value="PAPAIN"/>
</dbReference>
<dbReference type="Gene3D" id="2.40.128.80">
    <property type="entry name" value="Cathepsin C, exclusion domain"/>
    <property type="match status" value="1"/>
</dbReference>
<feature type="transmembrane region" description="Helical" evidence="7">
    <location>
        <begin position="513"/>
        <end position="532"/>
    </location>
</feature>
<feature type="region of interest" description="Disordered" evidence="6">
    <location>
        <begin position="2212"/>
        <end position="2234"/>
    </location>
</feature>
<dbReference type="InterPro" id="IPR000668">
    <property type="entry name" value="Peptidase_C1A_C"/>
</dbReference>
<feature type="transmembrane region" description="Helical" evidence="7">
    <location>
        <begin position="2436"/>
        <end position="2461"/>
    </location>
</feature>
<dbReference type="InterPro" id="IPR000169">
    <property type="entry name" value="Pept_cys_AS"/>
</dbReference>